<evidence type="ECO:0000313" key="2">
    <source>
        <dbReference type="Proteomes" id="UP000290572"/>
    </source>
</evidence>
<comment type="caution">
    <text evidence="1">The sequence shown here is derived from an EMBL/GenBank/DDBJ whole genome shotgun (WGS) entry which is preliminary data.</text>
</comment>
<gene>
    <name evidence="1" type="ORF">ROHU_015303</name>
</gene>
<dbReference type="Proteomes" id="UP000290572">
    <property type="component" value="Unassembled WGS sequence"/>
</dbReference>
<name>A0A498NQM7_LABRO</name>
<dbReference type="EMBL" id="QBIY01011237">
    <property type="protein sequence ID" value="RXN33864.1"/>
    <property type="molecule type" value="Genomic_DNA"/>
</dbReference>
<accession>A0A498NQM7</accession>
<sequence length="90" mass="9936">MAMDETMEDPVVMVEPVEMKTTSVDPVEQEAMAETRNQEMVEWAWTASVAISVGVDRLHSHDFTGVDSLCGREQAGSIESSRMTSIAMEL</sequence>
<reference evidence="1 2" key="1">
    <citation type="submission" date="2018-03" db="EMBL/GenBank/DDBJ databases">
        <title>Draft genome sequence of Rohu Carp (Labeo rohita).</title>
        <authorList>
            <person name="Das P."/>
            <person name="Kushwaha B."/>
            <person name="Joshi C.G."/>
            <person name="Kumar D."/>
            <person name="Nagpure N.S."/>
            <person name="Sahoo L."/>
            <person name="Das S.P."/>
            <person name="Bit A."/>
            <person name="Patnaik S."/>
            <person name="Meher P.K."/>
            <person name="Jayasankar P."/>
            <person name="Koringa P.G."/>
            <person name="Patel N.V."/>
            <person name="Hinsu A.T."/>
            <person name="Kumar R."/>
            <person name="Pandey M."/>
            <person name="Agarwal S."/>
            <person name="Srivastava S."/>
            <person name="Singh M."/>
            <person name="Iquebal M.A."/>
            <person name="Jaiswal S."/>
            <person name="Angadi U.B."/>
            <person name="Kumar N."/>
            <person name="Raza M."/>
            <person name="Shah T.M."/>
            <person name="Rai A."/>
            <person name="Jena J.K."/>
        </authorList>
    </citation>
    <scope>NUCLEOTIDE SEQUENCE [LARGE SCALE GENOMIC DNA]</scope>
    <source>
        <strain evidence="1">DASCIFA01</strain>
        <tissue evidence="1">Testis</tissue>
    </source>
</reference>
<protein>
    <submittedName>
        <fullName evidence="1">Uncharacterized protein</fullName>
    </submittedName>
</protein>
<evidence type="ECO:0000313" key="1">
    <source>
        <dbReference type="EMBL" id="RXN33864.1"/>
    </source>
</evidence>
<organism evidence="1 2">
    <name type="scientific">Labeo rohita</name>
    <name type="common">Indian major carp</name>
    <name type="synonym">Cyprinus rohita</name>
    <dbReference type="NCBI Taxonomy" id="84645"/>
    <lineage>
        <taxon>Eukaryota</taxon>
        <taxon>Metazoa</taxon>
        <taxon>Chordata</taxon>
        <taxon>Craniata</taxon>
        <taxon>Vertebrata</taxon>
        <taxon>Euteleostomi</taxon>
        <taxon>Actinopterygii</taxon>
        <taxon>Neopterygii</taxon>
        <taxon>Teleostei</taxon>
        <taxon>Ostariophysi</taxon>
        <taxon>Cypriniformes</taxon>
        <taxon>Cyprinidae</taxon>
        <taxon>Labeoninae</taxon>
        <taxon>Labeonini</taxon>
        <taxon>Labeo</taxon>
    </lineage>
</organism>
<proteinExistence type="predicted"/>
<dbReference type="AlphaFoldDB" id="A0A498NQM7"/>
<keyword evidence="2" id="KW-1185">Reference proteome</keyword>